<organism evidence="2 3">
    <name type="scientific">Janibacter alkaliphilus</name>
    <dbReference type="NCBI Taxonomy" id="1069963"/>
    <lineage>
        <taxon>Bacteria</taxon>
        <taxon>Bacillati</taxon>
        <taxon>Actinomycetota</taxon>
        <taxon>Actinomycetes</taxon>
        <taxon>Micrococcales</taxon>
        <taxon>Intrasporangiaceae</taxon>
        <taxon>Janibacter</taxon>
    </lineage>
</organism>
<sequence>MTRDTGALDEPLQDRIAQAVLAADSPDPVGTGADVTDPDVTDPVGTGATPDGGSAPLDPEDPASHLIIVRRAAEAERISRDLLLQAVGAARASGHSWAAIGRELGMSRQAAQQRFGGADAVDAVTTSGADAPAAAPETRRLGPITALDEMAELAIAGRQGWRTVGAGMFYHLVERTETRWEHRRVVWAGPAQRFERDGWQVALRAFPWIYLVRDLGLPPEQP</sequence>
<evidence type="ECO:0000313" key="2">
    <source>
        <dbReference type="EMBL" id="NYG37844.1"/>
    </source>
</evidence>
<evidence type="ECO:0008006" key="4">
    <source>
        <dbReference type="Google" id="ProtNLM"/>
    </source>
</evidence>
<accession>A0A852XBP5</accession>
<reference evidence="2 3" key="1">
    <citation type="submission" date="2020-07" db="EMBL/GenBank/DDBJ databases">
        <title>Sequencing the genomes of 1000 actinobacteria strains.</title>
        <authorList>
            <person name="Klenk H.-P."/>
        </authorList>
    </citation>
    <scope>NUCLEOTIDE SEQUENCE [LARGE SCALE GENOMIC DNA]</scope>
    <source>
        <strain evidence="2 3">DSM 24723</strain>
    </source>
</reference>
<protein>
    <recommendedName>
        <fullName evidence="4">Homeodomain-like domain-containing protein</fullName>
    </recommendedName>
</protein>
<keyword evidence="3" id="KW-1185">Reference proteome</keyword>
<dbReference type="RefSeq" id="WP_246313394.1">
    <property type="nucleotide sequence ID" value="NZ_JACBZX010000001.1"/>
</dbReference>
<proteinExistence type="predicted"/>
<dbReference type="AlphaFoldDB" id="A0A852XBP5"/>
<dbReference type="Proteomes" id="UP000592181">
    <property type="component" value="Unassembled WGS sequence"/>
</dbReference>
<feature type="region of interest" description="Disordered" evidence="1">
    <location>
        <begin position="22"/>
        <end position="61"/>
    </location>
</feature>
<gene>
    <name evidence="2" type="ORF">BJY28_002313</name>
</gene>
<evidence type="ECO:0000313" key="3">
    <source>
        <dbReference type="Proteomes" id="UP000592181"/>
    </source>
</evidence>
<evidence type="ECO:0000256" key="1">
    <source>
        <dbReference type="SAM" id="MobiDB-lite"/>
    </source>
</evidence>
<comment type="caution">
    <text evidence="2">The sequence shown here is derived from an EMBL/GenBank/DDBJ whole genome shotgun (WGS) entry which is preliminary data.</text>
</comment>
<dbReference type="EMBL" id="JACBZX010000001">
    <property type="protein sequence ID" value="NYG37844.1"/>
    <property type="molecule type" value="Genomic_DNA"/>
</dbReference>
<name>A0A852XBP5_9MICO</name>